<organism evidence="1 2">
    <name type="scientific">Tolypocladium ophioglossoides (strain CBS 100239)</name>
    <name type="common">Snaketongue truffleclub</name>
    <name type="synonym">Elaphocordyceps ophioglossoides</name>
    <dbReference type="NCBI Taxonomy" id="1163406"/>
    <lineage>
        <taxon>Eukaryota</taxon>
        <taxon>Fungi</taxon>
        <taxon>Dikarya</taxon>
        <taxon>Ascomycota</taxon>
        <taxon>Pezizomycotina</taxon>
        <taxon>Sordariomycetes</taxon>
        <taxon>Hypocreomycetidae</taxon>
        <taxon>Hypocreales</taxon>
        <taxon>Ophiocordycipitaceae</taxon>
        <taxon>Tolypocladium</taxon>
    </lineage>
</organism>
<dbReference type="EMBL" id="LFRF01000002">
    <property type="protein sequence ID" value="KND94338.1"/>
    <property type="molecule type" value="Genomic_DNA"/>
</dbReference>
<name>A0A0L0NJW4_TOLOC</name>
<gene>
    <name evidence="1" type="ORF">TOPH_00723</name>
</gene>
<keyword evidence="2" id="KW-1185">Reference proteome</keyword>
<feature type="non-terminal residue" evidence="1">
    <location>
        <position position="1"/>
    </location>
</feature>
<comment type="caution">
    <text evidence="1">The sequence shown here is derived from an EMBL/GenBank/DDBJ whole genome shotgun (WGS) entry which is preliminary data.</text>
</comment>
<protein>
    <submittedName>
        <fullName evidence="1">Uncharacterized protein</fullName>
    </submittedName>
</protein>
<evidence type="ECO:0000313" key="1">
    <source>
        <dbReference type="EMBL" id="KND94338.1"/>
    </source>
</evidence>
<dbReference type="AlphaFoldDB" id="A0A0L0NJW4"/>
<dbReference type="Proteomes" id="UP000036947">
    <property type="component" value="Unassembled WGS sequence"/>
</dbReference>
<reference evidence="1 2" key="1">
    <citation type="journal article" date="2015" name="BMC Genomics">
        <title>The genome of the truffle-parasite Tolypocladium ophioglossoides and the evolution of antifungal peptaibiotics.</title>
        <authorList>
            <person name="Quandt C.A."/>
            <person name="Bushley K.E."/>
            <person name="Spatafora J.W."/>
        </authorList>
    </citation>
    <scope>NUCLEOTIDE SEQUENCE [LARGE SCALE GENOMIC DNA]</scope>
    <source>
        <strain evidence="1 2">CBS 100239</strain>
    </source>
</reference>
<accession>A0A0L0NJW4</accession>
<sequence>FRIWDTPCPPLLEHSLIDPAILPQPCLLGTIQTRICIGMTFFIACNSIYAIHSHTNTQPFARSTLMTLAPRRRDEVAWVYVPIQGDIAEFWLNADRRQCFLFRLGPVRDAFIGPYIMQLSNFVLVKRPLTLTYRKNGPMPISFLGAYSEEHRLQITTPPPTKYSPPPSLRNPYFSSASLKHASRVRIFYLPGTKLCRGLIIQYEDGQRALGQCRVGIDLVAEYTRPHAGTTRRVPGRPFHLL</sequence>
<proteinExistence type="predicted"/>
<dbReference type="OrthoDB" id="4927927at2759"/>
<evidence type="ECO:0000313" key="2">
    <source>
        <dbReference type="Proteomes" id="UP000036947"/>
    </source>
</evidence>
<feature type="non-terminal residue" evidence="1">
    <location>
        <position position="242"/>
    </location>
</feature>
<dbReference type="STRING" id="1163406.A0A0L0NJW4"/>